<name>A0A9E5A057_9EURY</name>
<feature type="region of interest" description="Disordered" evidence="1">
    <location>
        <begin position="1"/>
        <end position="36"/>
    </location>
</feature>
<evidence type="ECO:0000313" key="3">
    <source>
        <dbReference type="EMBL" id="MCZ3372019.1"/>
    </source>
</evidence>
<reference evidence="3" key="1">
    <citation type="submission" date="2022-12" db="EMBL/GenBank/DDBJ databases">
        <title>Reclassification of two methanogenic archaea species isolated from the Kolyma lowland permafrost.</title>
        <authorList>
            <person name="Trubitsyn V.E."/>
            <person name="Rivkina E.M."/>
            <person name="Shcherbakova V.A."/>
        </authorList>
    </citation>
    <scope>NUCLEOTIDE SEQUENCE</scope>
    <source>
        <strain evidence="2">M2</strain>
        <strain evidence="3">MK4</strain>
    </source>
</reference>
<keyword evidence="4" id="KW-1185">Reference proteome</keyword>
<dbReference type="AlphaFoldDB" id="A0A9E5A057"/>
<evidence type="ECO:0000313" key="4">
    <source>
        <dbReference type="Proteomes" id="UP001068021"/>
    </source>
</evidence>
<proteinExistence type="predicted"/>
<protein>
    <submittedName>
        <fullName evidence="3">Lasso RiPP family leader peptide-containing protein</fullName>
    </submittedName>
</protein>
<dbReference type="NCBIfam" id="NF033521">
    <property type="entry name" value="lasso_leader_L3"/>
    <property type="match status" value="1"/>
</dbReference>
<dbReference type="RefSeq" id="WP_169740446.1">
    <property type="nucleotide sequence ID" value="NZ_JAPVER010000018.1"/>
</dbReference>
<dbReference type="EMBL" id="JAPVES010000030">
    <property type="protein sequence ID" value="MCZ3372019.1"/>
    <property type="molecule type" value="Genomic_DNA"/>
</dbReference>
<feature type="compositionally biased region" description="Gly residues" evidence="1">
    <location>
        <begin position="23"/>
        <end position="36"/>
    </location>
</feature>
<sequence length="36" mass="3919">MKKKYEKPELKKHGDLKKITKGFGVGGADMQGGPES</sequence>
<gene>
    <name evidence="3" type="ORF">O3H35_05195</name>
    <name evidence="2" type="ORF">O3H54_00115</name>
</gene>
<evidence type="ECO:0000256" key="1">
    <source>
        <dbReference type="SAM" id="MobiDB-lite"/>
    </source>
</evidence>
<feature type="compositionally biased region" description="Basic and acidic residues" evidence="1">
    <location>
        <begin position="1"/>
        <end position="18"/>
    </location>
</feature>
<dbReference type="EMBL" id="JAPVER010000018">
    <property type="protein sequence ID" value="MCZ3364272.1"/>
    <property type="molecule type" value="Genomic_DNA"/>
</dbReference>
<evidence type="ECO:0000313" key="2">
    <source>
        <dbReference type="EMBL" id="MCZ3364272.1"/>
    </source>
</evidence>
<dbReference type="Proteomes" id="UP001074446">
    <property type="component" value="Unassembled WGS sequence"/>
</dbReference>
<organism evidence="3">
    <name type="scientific">Methanobacterium veterum</name>
    <dbReference type="NCBI Taxonomy" id="408577"/>
    <lineage>
        <taxon>Archaea</taxon>
        <taxon>Methanobacteriati</taxon>
        <taxon>Methanobacteriota</taxon>
        <taxon>Methanomada group</taxon>
        <taxon>Methanobacteria</taxon>
        <taxon>Methanobacteriales</taxon>
        <taxon>Methanobacteriaceae</taxon>
        <taxon>Methanobacterium</taxon>
    </lineage>
</organism>
<accession>A0A9E5A057</accession>
<comment type="caution">
    <text evidence="3">The sequence shown here is derived from an EMBL/GenBank/DDBJ whole genome shotgun (WGS) entry which is preliminary data.</text>
</comment>
<dbReference type="Proteomes" id="UP001068021">
    <property type="component" value="Unassembled WGS sequence"/>
</dbReference>